<dbReference type="Proteomes" id="UP000283634">
    <property type="component" value="Unassembled WGS sequence"/>
</dbReference>
<name>A0A3R7RDA6_TRYRA</name>
<gene>
    <name evidence="1" type="ORF">TraAM80_07731</name>
</gene>
<reference evidence="1 2" key="1">
    <citation type="journal article" date="2018" name="BMC Genomics">
        <title>Genomic comparison of Trypanosoma conorhini and Trypanosoma rangeli to Trypanosoma cruzi strains of high and low virulence.</title>
        <authorList>
            <person name="Bradwell K.R."/>
            <person name="Koparde V.N."/>
            <person name="Matveyev A.V."/>
            <person name="Serrano M.G."/>
            <person name="Alves J.M."/>
            <person name="Parikh H."/>
            <person name="Huang B."/>
            <person name="Lee V."/>
            <person name="Espinosa-Alvarez O."/>
            <person name="Ortiz P.A."/>
            <person name="Costa-Martins A.G."/>
            <person name="Teixeira M.M."/>
            <person name="Buck G.A."/>
        </authorList>
    </citation>
    <scope>NUCLEOTIDE SEQUENCE [LARGE SCALE GENOMIC DNA]</scope>
    <source>
        <strain evidence="1 2">AM80</strain>
    </source>
</reference>
<organism evidence="1 2">
    <name type="scientific">Trypanosoma rangeli</name>
    <dbReference type="NCBI Taxonomy" id="5698"/>
    <lineage>
        <taxon>Eukaryota</taxon>
        <taxon>Discoba</taxon>
        <taxon>Euglenozoa</taxon>
        <taxon>Kinetoplastea</taxon>
        <taxon>Metakinetoplastina</taxon>
        <taxon>Trypanosomatida</taxon>
        <taxon>Trypanosomatidae</taxon>
        <taxon>Trypanosoma</taxon>
        <taxon>Herpetosoma</taxon>
    </lineage>
</organism>
<dbReference type="VEuPathDB" id="TriTrypDB:TRSC58_06504"/>
<dbReference type="GeneID" id="40331664"/>
<keyword evidence="2" id="KW-1185">Reference proteome</keyword>
<evidence type="ECO:0000313" key="1">
    <source>
        <dbReference type="EMBL" id="RNF00263.1"/>
    </source>
</evidence>
<dbReference type="GO" id="GO:0016874">
    <property type="term" value="F:ligase activity"/>
    <property type="evidence" value="ECO:0007669"/>
    <property type="project" value="UniProtKB-KW"/>
</dbReference>
<proteinExistence type="predicted"/>
<comment type="caution">
    <text evidence="1">The sequence shown here is derived from an EMBL/GenBank/DDBJ whole genome shotgun (WGS) entry which is preliminary data.</text>
</comment>
<dbReference type="AlphaFoldDB" id="A0A3R7RDA6"/>
<dbReference type="EMBL" id="MKGL01000335">
    <property type="protein sequence ID" value="RNF00263.1"/>
    <property type="molecule type" value="Genomic_DNA"/>
</dbReference>
<evidence type="ECO:0000313" key="2">
    <source>
        <dbReference type="Proteomes" id="UP000283634"/>
    </source>
</evidence>
<sequence length="107" mass="11924">MTQLLALFLSRDLCDMLCDSFWKQCISVVRRTVKEVSLRGDLPMPLLGYVSRVIGPFLNTDLRHHKAELHIAVNGSEGGCLIGRNIIFYLALLASLIVEVPDAEVRA</sequence>
<protein>
    <submittedName>
        <fullName evidence="1">Putative ubiquitin-protein ligase-like</fullName>
    </submittedName>
</protein>
<keyword evidence="1" id="KW-0436">Ligase</keyword>
<accession>A0A3R7RDA6</accession>
<dbReference type="RefSeq" id="XP_029235664.1">
    <property type="nucleotide sequence ID" value="XM_029384512.1"/>
</dbReference>